<dbReference type="GeneID" id="8383622"/>
<gene>
    <name evidence="5" type="ordered locus">Huta_1345</name>
</gene>
<dbReference type="STRING" id="519442.Huta_1345"/>
<dbReference type="PANTHER" id="PTHR34236">
    <property type="entry name" value="DIMETHYL SULFOXIDE REDUCTASE TRANSCRIPTIONAL ACTIVATOR"/>
    <property type="match status" value="1"/>
</dbReference>
<evidence type="ECO:0000313" key="5">
    <source>
        <dbReference type="EMBL" id="ACV11521.1"/>
    </source>
</evidence>
<keyword evidence="1" id="KW-0805">Transcription regulation</keyword>
<dbReference type="Proteomes" id="UP000002071">
    <property type="component" value="Chromosome"/>
</dbReference>
<dbReference type="KEGG" id="hut:Huta_1345"/>
<dbReference type="eggNOG" id="arCOG02274">
    <property type="taxonomic scope" value="Archaea"/>
</dbReference>
<dbReference type="AlphaFoldDB" id="C7NNC1"/>
<dbReference type="OrthoDB" id="27447at2157"/>
<evidence type="ECO:0000313" key="6">
    <source>
        <dbReference type="Proteomes" id="UP000002071"/>
    </source>
</evidence>
<dbReference type="Pfam" id="PF04967">
    <property type="entry name" value="HTH_10"/>
    <property type="match status" value="1"/>
</dbReference>
<name>C7NNC1_HALUD</name>
<keyword evidence="6" id="KW-1185">Reference proteome</keyword>
<feature type="domain" description="HTH bat-type" evidence="3">
    <location>
        <begin position="165"/>
        <end position="216"/>
    </location>
</feature>
<keyword evidence="2" id="KW-0804">Transcription</keyword>
<organism evidence="5 6">
    <name type="scientific">Halorhabdus utahensis (strain DSM 12940 / JCM 11049 / AX-2)</name>
    <dbReference type="NCBI Taxonomy" id="519442"/>
    <lineage>
        <taxon>Archaea</taxon>
        <taxon>Methanobacteriati</taxon>
        <taxon>Methanobacteriota</taxon>
        <taxon>Stenosarchaea group</taxon>
        <taxon>Halobacteria</taxon>
        <taxon>Halobacteriales</taxon>
        <taxon>Haloarculaceae</taxon>
        <taxon>Halorhabdus</taxon>
    </lineage>
</organism>
<dbReference type="HOGENOM" id="CLU_092678_1_0_2"/>
<dbReference type="EMBL" id="CP001687">
    <property type="protein sequence ID" value="ACV11521.1"/>
    <property type="molecule type" value="Genomic_DNA"/>
</dbReference>
<evidence type="ECO:0000256" key="2">
    <source>
        <dbReference type="ARBA" id="ARBA00023163"/>
    </source>
</evidence>
<accession>C7NNC1</accession>
<dbReference type="Gene3D" id="1.10.10.10">
    <property type="entry name" value="Winged helix-like DNA-binding domain superfamily/Winged helix DNA-binding domain"/>
    <property type="match status" value="1"/>
</dbReference>
<evidence type="ECO:0000259" key="4">
    <source>
        <dbReference type="Pfam" id="PF24278"/>
    </source>
</evidence>
<protein>
    <submittedName>
        <fullName evidence="5">Bacterio-opsin activator HTH domain protein</fullName>
    </submittedName>
</protein>
<dbReference type="Pfam" id="PF24278">
    <property type="entry name" value="HVO_0513_N"/>
    <property type="match status" value="1"/>
</dbReference>
<evidence type="ECO:0000256" key="1">
    <source>
        <dbReference type="ARBA" id="ARBA00023015"/>
    </source>
</evidence>
<dbReference type="InterPro" id="IPR036388">
    <property type="entry name" value="WH-like_DNA-bd_sf"/>
</dbReference>
<dbReference type="RefSeq" id="WP_015789095.1">
    <property type="nucleotide sequence ID" value="NC_013158.1"/>
</dbReference>
<feature type="domain" description="HVO-0513-like N-terminal" evidence="4">
    <location>
        <begin position="17"/>
        <end position="151"/>
    </location>
</feature>
<dbReference type="InterPro" id="IPR056493">
    <property type="entry name" value="HVO_0513_N"/>
</dbReference>
<dbReference type="InterPro" id="IPR007050">
    <property type="entry name" value="HTH_bacterioopsin"/>
</dbReference>
<reference evidence="5 6" key="1">
    <citation type="journal article" date="2009" name="Stand. Genomic Sci.">
        <title>Complete genome sequence of Halorhabdus utahensis type strain (AX-2).</title>
        <authorList>
            <person name="Anderson I."/>
            <person name="Tindall B.J."/>
            <person name="Pomrenke H."/>
            <person name="Goker M."/>
            <person name="Lapidus A."/>
            <person name="Nolan M."/>
            <person name="Copeland A."/>
            <person name="Glavina Del Rio T."/>
            <person name="Chen F."/>
            <person name="Tice H."/>
            <person name="Cheng J.F."/>
            <person name="Lucas S."/>
            <person name="Chertkov O."/>
            <person name="Bruce D."/>
            <person name="Brettin T."/>
            <person name="Detter J.C."/>
            <person name="Han C."/>
            <person name="Goodwin L."/>
            <person name="Land M."/>
            <person name="Hauser L."/>
            <person name="Chang Y.J."/>
            <person name="Jeffries C.D."/>
            <person name="Pitluck S."/>
            <person name="Pati A."/>
            <person name="Mavromatis K."/>
            <person name="Ivanova N."/>
            <person name="Ovchinnikova G."/>
            <person name="Chen A."/>
            <person name="Palaniappan K."/>
            <person name="Chain P."/>
            <person name="Rohde M."/>
            <person name="Bristow J."/>
            <person name="Eisen J.A."/>
            <person name="Markowitz V."/>
            <person name="Hugenholtz P."/>
            <person name="Kyrpides N.C."/>
            <person name="Klenk H.P."/>
        </authorList>
    </citation>
    <scope>NUCLEOTIDE SEQUENCE [LARGE SCALE GENOMIC DNA]</scope>
    <source>
        <strain evidence="6">DSM 12940 / JCM 11049 / AX-2</strain>
    </source>
</reference>
<proteinExistence type="predicted"/>
<evidence type="ECO:0000259" key="3">
    <source>
        <dbReference type="Pfam" id="PF04967"/>
    </source>
</evidence>
<sequence>MRYLRVTARVDTMQAPPLFDRLANTSAIEQARVLDWNLTAEDAMLLFAVDGDPTPLTGSEGEFAGVDRVELAGDGQRGGESGVRMLAHVQRSAVPIFSCLASALEAGGLIVQTPVVFADGEVHARIVGDPGPLQTAFERQGDGIDVRIDEITSTPAVNRASNGGLSERQREAIVAAKELGYYEKPRGATQADVAAALECSPQTAGDHLRKAEAKLVDAALDEVESSV</sequence>
<dbReference type="PANTHER" id="PTHR34236:SF1">
    <property type="entry name" value="DIMETHYL SULFOXIDE REDUCTASE TRANSCRIPTIONAL ACTIVATOR"/>
    <property type="match status" value="1"/>
</dbReference>